<comment type="similarity">
    <text evidence="7">Belongs to the binding-protein-dependent transport system permease family.</text>
</comment>
<dbReference type="CDD" id="cd06261">
    <property type="entry name" value="TM_PBP2"/>
    <property type="match status" value="1"/>
</dbReference>
<dbReference type="GO" id="GO:0055085">
    <property type="term" value="P:transmembrane transport"/>
    <property type="evidence" value="ECO:0007669"/>
    <property type="project" value="InterPro"/>
</dbReference>
<evidence type="ECO:0000259" key="8">
    <source>
        <dbReference type="PROSITE" id="PS50928"/>
    </source>
</evidence>
<dbReference type="GO" id="GO:0005886">
    <property type="term" value="C:plasma membrane"/>
    <property type="evidence" value="ECO:0007669"/>
    <property type="project" value="UniProtKB-SubCell"/>
</dbReference>
<dbReference type="PROSITE" id="PS50928">
    <property type="entry name" value="ABC_TM1"/>
    <property type="match status" value="1"/>
</dbReference>
<feature type="transmembrane region" description="Helical" evidence="7">
    <location>
        <begin position="35"/>
        <end position="56"/>
    </location>
</feature>
<evidence type="ECO:0000313" key="9">
    <source>
        <dbReference type="EMBL" id="NKY03228.1"/>
    </source>
</evidence>
<keyword evidence="3" id="KW-1003">Cell membrane</keyword>
<evidence type="ECO:0000256" key="1">
    <source>
        <dbReference type="ARBA" id="ARBA00004651"/>
    </source>
</evidence>
<evidence type="ECO:0000256" key="5">
    <source>
        <dbReference type="ARBA" id="ARBA00022989"/>
    </source>
</evidence>
<comment type="caution">
    <text evidence="9">The sequence shown here is derived from an EMBL/GenBank/DDBJ whole genome shotgun (WGS) entry which is preliminary data.</text>
</comment>
<feature type="transmembrane region" description="Helical" evidence="7">
    <location>
        <begin position="262"/>
        <end position="284"/>
    </location>
</feature>
<dbReference type="Pfam" id="PF00528">
    <property type="entry name" value="BPD_transp_1"/>
    <property type="match status" value="1"/>
</dbReference>
<dbReference type="RefSeq" id="WP_006368301.1">
    <property type="nucleotide sequence ID" value="NZ_JAAXPC010000009.1"/>
</dbReference>
<keyword evidence="4 7" id="KW-0812">Transmembrane</keyword>
<comment type="subcellular location">
    <subcellularLocation>
        <location evidence="1 7">Cell membrane</location>
        <topology evidence="1 7">Multi-pass membrane protein</topology>
    </subcellularLocation>
</comment>
<dbReference type="SUPFAM" id="SSF161098">
    <property type="entry name" value="MetI-like"/>
    <property type="match status" value="1"/>
</dbReference>
<evidence type="ECO:0000256" key="7">
    <source>
        <dbReference type="RuleBase" id="RU363032"/>
    </source>
</evidence>
<sequence length="294" mass="30062">MSDSSDTGVSVPSWSWSPTAARPAAVGAWLRSNAAVTLAVIVLALAVGFAVAPGLFTGRDPLLAVPSEKLSPPGASHWFGTDNLGRDVYARFVHGAGLSLTATIGAVGVALLVGAILGLFAGTAGAVADGVIMRAIDVMLAVPQLLLALAIVAALGFGTTKVAIAVAVVLVASFARVMRAEVLRVRHAPFVEASRAFGVPAPVVLVRHVLRNSYAPVLALAAAEFGMAILLISSLSFLGFGATPPTPEWGSLIADGRDYLATAWWMTTLPGLAIVAVVLAAHTVGHRISAGDHR</sequence>
<dbReference type="InterPro" id="IPR035906">
    <property type="entry name" value="MetI-like_sf"/>
</dbReference>
<gene>
    <name evidence="9" type="ORF">HGA05_16785</name>
</gene>
<name>A0A846WNL9_9ACTN</name>
<proteinExistence type="inferred from homology"/>
<evidence type="ECO:0000256" key="3">
    <source>
        <dbReference type="ARBA" id="ARBA00022475"/>
    </source>
</evidence>
<dbReference type="Proteomes" id="UP000563898">
    <property type="component" value="Unassembled WGS sequence"/>
</dbReference>
<evidence type="ECO:0000256" key="2">
    <source>
        <dbReference type="ARBA" id="ARBA00022448"/>
    </source>
</evidence>
<evidence type="ECO:0000313" key="10">
    <source>
        <dbReference type="Proteomes" id="UP000563898"/>
    </source>
</evidence>
<protein>
    <submittedName>
        <fullName evidence="9">ABC transporter permease</fullName>
    </submittedName>
</protein>
<accession>A0A846WNL9</accession>
<evidence type="ECO:0000256" key="4">
    <source>
        <dbReference type="ARBA" id="ARBA00022692"/>
    </source>
</evidence>
<dbReference type="InterPro" id="IPR000515">
    <property type="entry name" value="MetI-like"/>
</dbReference>
<feature type="transmembrane region" description="Helical" evidence="7">
    <location>
        <begin position="104"/>
        <end position="128"/>
    </location>
</feature>
<dbReference type="EMBL" id="JAAXPC010000009">
    <property type="protein sequence ID" value="NKY03228.1"/>
    <property type="molecule type" value="Genomic_DNA"/>
</dbReference>
<dbReference type="InterPro" id="IPR050366">
    <property type="entry name" value="BP-dependent_transpt_permease"/>
</dbReference>
<feature type="transmembrane region" description="Helical" evidence="7">
    <location>
        <begin position="217"/>
        <end position="242"/>
    </location>
</feature>
<organism evidence="9 10">
    <name type="scientific">Gordonia polyisoprenivorans</name>
    <dbReference type="NCBI Taxonomy" id="84595"/>
    <lineage>
        <taxon>Bacteria</taxon>
        <taxon>Bacillati</taxon>
        <taxon>Actinomycetota</taxon>
        <taxon>Actinomycetes</taxon>
        <taxon>Mycobacteriales</taxon>
        <taxon>Gordoniaceae</taxon>
        <taxon>Gordonia</taxon>
    </lineage>
</organism>
<keyword evidence="5 7" id="KW-1133">Transmembrane helix</keyword>
<dbReference type="PANTHER" id="PTHR43386">
    <property type="entry name" value="OLIGOPEPTIDE TRANSPORT SYSTEM PERMEASE PROTEIN APPC"/>
    <property type="match status" value="1"/>
</dbReference>
<dbReference type="PANTHER" id="PTHR43386:SF1">
    <property type="entry name" value="D,D-DIPEPTIDE TRANSPORT SYSTEM PERMEASE PROTEIN DDPC-RELATED"/>
    <property type="match status" value="1"/>
</dbReference>
<evidence type="ECO:0000256" key="6">
    <source>
        <dbReference type="ARBA" id="ARBA00023136"/>
    </source>
</evidence>
<dbReference type="Gene3D" id="1.10.3720.10">
    <property type="entry name" value="MetI-like"/>
    <property type="match status" value="1"/>
</dbReference>
<keyword evidence="6 7" id="KW-0472">Membrane</keyword>
<reference evidence="9 10" key="1">
    <citation type="submission" date="2020-04" db="EMBL/GenBank/DDBJ databases">
        <title>MicrobeNet Type strains.</title>
        <authorList>
            <person name="Nicholson A.C."/>
        </authorList>
    </citation>
    <scope>NUCLEOTIDE SEQUENCE [LARGE SCALE GENOMIC DNA]</scope>
    <source>
        <strain evidence="9 10">ATCC BAA-14</strain>
    </source>
</reference>
<keyword evidence="2 7" id="KW-0813">Transport</keyword>
<feature type="domain" description="ABC transmembrane type-1" evidence="8">
    <location>
        <begin position="96"/>
        <end position="285"/>
    </location>
</feature>
<dbReference type="AlphaFoldDB" id="A0A846WNL9"/>